<dbReference type="NCBIfam" id="NF041390">
    <property type="entry name" value="TadE_Rv3655c"/>
    <property type="match status" value="1"/>
</dbReference>
<name>A0A6J6XQV7_9ZZZZ</name>
<feature type="domain" description="TadE-like" evidence="1">
    <location>
        <begin position="12"/>
        <end position="54"/>
    </location>
</feature>
<evidence type="ECO:0000259" key="1">
    <source>
        <dbReference type="Pfam" id="PF07811"/>
    </source>
</evidence>
<dbReference type="AlphaFoldDB" id="A0A6J6XQV7"/>
<dbReference type="EMBL" id="CAFAAJ010000039">
    <property type="protein sequence ID" value="CAB4798515.1"/>
    <property type="molecule type" value="Genomic_DNA"/>
</dbReference>
<organism evidence="2">
    <name type="scientific">freshwater metagenome</name>
    <dbReference type="NCBI Taxonomy" id="449393"/>
    <lineage>
        <taxon>unclassified sequences</taxon>
        <taxon>metagenomes</taxon>
        <taxon>ecological metagenomes</taxon>
    </lineage>
</organism>
<accession>A0A6J6XQV7</accession>
<protein>
    <submittedName>
        <fullName evidence="2">Unannotated protein</fullName>
    </submittedName>
</protein>
<reference evidence="2" key="1">
    <citation type="submission" date="2020-05" db="EMBL/GenBank/DDBJ databases">
        <authorList>
            <person name="Chiriac C."/>
            <person name="Salcher M."/>
            <person name="Ghai R."/>
            <person name="Kavagutti S V."/>
        </authorList>
    </citation>
    <scope>NUCLEOTIDE SEQUENCE</scope>
</reference>
<dbReference type="InterPro" id="IPR049790">
    <property type="entry name" value="Rv3655c/TadE"/>
</dbReference>
<gene>
    <name evidence="2" type="ORF">UFOPK3001_00802</name>
    <name evidence="3" type="ORF">UFOPK3954_01923</name>
</gene>
<dbReference type="InterPro" id="IPR012495">
    <property type="entry name" value="TadE-like_dom"/>
</dbReference>
<dbReference type="EMBL" id="CAFBON010000243">
    <property type="protein sequence ID" value="CAB5003986.1"/>
    <property type="molecule type" value="Genomic_DNA"/>
</dbReference>
<evidence type="ECO:0000313" key="2">
    <source>
        <dbReference type="EMBL" id="CAB4798515.1"/>
    </source>
</evidence>
<proteinExistence type="predicted"/>
<dbReference type="Pfam" id="PF07811">
    <property type="entry name" value="TadE"/>
    <property type="match status" value="1"/>
</dbReference>
<evidence type="ECO:0000313" key="3">
    <source>
        <dbReference type="EMBL" id="CAB5003986.1"/>
    </source>
</evidence>
<sequence>MSRQRRPRGCNGQATVELALALPLLMVFLLGAVQITLVIRGQLAVTHAARAAARAASVSASPTRAAAAAAVAATSLERLDVRTENGPRTVRVTVLARVPTDVLLVGALIGDVTVRATAVMAVES</sequence>